<evidence type="ECO:0000256" key="1">
    <source>
        <dbReference type="SAM" id="MobiDB-lite"/>
    </source>
</evidence>
<accession>A0A0J6VIL0</accession>
<evidence type="ECO:0000313" key="2">
    <source>
        <dbReference type="EMBL" id="KMO38941.1"/>
    </source>
</evidence>
<evidence type="ECO:0000313" key="3">
    <source>
        <dbReference type="Proteomes" id="UP000035955"/>
    </source>
</evidence>
<feature type="region of interest" description="Disordered" evidence="1">
    <location>
        <begin position="238"/>
        <end position="259"/>
    </location>
</feature>
<dbReference type="Proteomes" id="UP000035955">
    <property type="component" value="Unassembled WGS sequence"/>
</dbReference>
<reference evidence="2 3" key="1">
    <citation type="submission" date="2015-03" db="EMBL/GenBank/DDBJ databases">
        <title>Genome sequencing of Methylobacterium variabile DSM 16961.</title>
        <authorList>
            <person name="Chaudhry V."/>
            <person name="Patil P.B."/>
        </authorList>
    </citation>
    <scope>NUCLEOTIDE SEQUENCE [LARGE SCALE GENOMIC DNA]</scope>
    <source>
        <strain evidence="2 3">DSM 16961</strain>
    </source>
</reference>
<dbReference type="RefSeq" id="WP_048444231.1">
    <property type="nucleotide sequence ID" value="NZ_LABY01000066.1"/>
</dbReference>
<dbReference type="EMBL" id="LABY01000066">
    <property type="protein sequence ID" value="KMO38941.1"/>
    <property type="molecule type" value="Genomic_DNA"/>
</dbReference>
<gene>
    <name evidence="2" type="ORF">VQ02_11060</name>
</gene>
<protein>
    <submittedName>
        <fullName evidence="2">Uncharacterized protein</fullName>
    </submittedName>
</protein>
<organism evidence="2 3">
    <name type="scientific">Methylobacterium variabile</name>
    <dbReference type="NCBI Taxonomy" id="298794"/>
    <lineage>
        <taxon>Bacteria</taxon>
        <taxon>Pseudomonadati</taxon>
        <taxon>Pseudomonadota</taxon>
        <taxon>Alphaproteobacteria</taxon>
        <taxon>Hyphomicrobiales</taxon>
        <taxon>Methylobacteriaceae</taxon>
        <taxon>Methylobacterium</taxon>
    </lineage>
</organism>
<comment type="caution">
    <text evidence="2">The sequence shown here is derived from an EMBL/GenBank/DDBJ whole genome shotgun (WGS) entry which is preliminary data.</text>
</comment>
<proteinExistence type="predicted"/>
<keyword evidence="3" id="KW-1185">Reference proteome</keyword>
<dbReference type="AlphaFoldDB" id="A0A0J6VIL0"/>
<dbReference type="PATRIC" id="fig|298794.3.peg.6839"/>
<name>A0A0J6VIL0_9HYPH</name>
<dbReference type="OrthoDB" id="7592571at2"/>
<sequence>MLVYGDVRRQADPREEVARIAEGCEAARRLGPGLSRHAALVEVLIATGELVQGVADAEFQRTGRDARGGDADRLAGLLVRLAGAVWASWQSGFAHGEIPAGTAIEGFSADRMPGPLEIRLPEGFAFYAVYPEAYALAAAASGLDAGATVIGIRSIGTTLGAMVAAGLGAADLVTVRPTGHPFHRELRLSETLRGALAPGPAARVAVADEGPGLSGSSFGAALGLLRDHGVPADRIALFPSHAGEPGSEATDETRRRYRSSPRHIRTFDDLVLRAERPEHRLEAWLSPLVGPLTAPLEDVSGGGWRTHQGKDPSAWPPAHPMQERRKFLARSESGTWLVKFAGLGAEGERKVRRARMLAVAGFTPEVAGFRHGFLVQRWVEDAMPLDRGRVDPLRLAERVGRYLGYRARAFGCGPGRGASLEALWEMARHNAAEALGADLTRRLDGWRAALPGLASSVRPVETDNRLHAWEWLVLPDGRIVKTDAVDHHAGHDLVGCQDIAWDVAGAAVELAMDGAAGRRLRDVVAQETGRPPDPQLTAWLEICYSAFQLGATTMAGQATGEHEESARIRRQADRYRDHLVARLRAPPRT</sequence>